<proteinExistence type="evidence at transcript level"/>
<organism evidence="3">
    <name type="scientific">Amblyomma triste</name>
    <name type="common">Neotropical tick</name>
    <dbReference type="NCBI Taxonomy" id="251400"/>
    <lineage>
        <taxon>Eukaryota</taxon>
        <taxon>Metazoa</taxon>
        <taxon>Ecdysozoa</taxon>
        <taxon>Arthropoda</taxon>
        <taxon>Chelicerata</taxon>
        <taxon>Arachnida</taxon>
        <taxon>Acari</taxon>
        <taxon>Parasitiformes</taxon>
        <taxon>Ixodida</taxon>
        <taxon>Ixodoidea</taxon>
        <taxon>Ixodidae</taxon>
        <taxon>Amblyomminae</taxon>
        <taxon>Amblyomma</taxon>
    </lineage>
</organism>
<dbReference type="Gene3D" id="4.10.410.10">
    <property type="entry name" value="Pancreatic trypsin inhibitor Kunitz domain"/>
    <property type="match status" value="2"/>
</dbReference>
<protein>
    <submittedName>
        <fullName evidence="3">Putative tick kunitz 1</fullName>
    </submittedName>
</protein>
<dbReference type="AlphaFoldDB" id="A0A023GD45"/>
<feature type="domain" description="BPTI/Kunitz inhibitor" evidence="2">
    <location>
        <begin position="41"/>
        <end position="95"/>
    </location>
</feature>
<reference evidence="3" key="1">
    <citation type="submission" date="2014-03" db="EMBL/GenBank/DDBJ databases">
        <title>The sialotranscriptome of Amblyomma triste, Amblyomma parvum and Amblyomma cajennense ticks, uncovered by 454-based RNA-seq.</title>
        <authorList>
            <person name="Garcia G.R."/>
            <person name="Gardinassi L.G."/>
            <person name="Ribeiro J.M."/>
            <person name="Anatriello E."/>
            <person name="Ferreira B.R."/>
            <person name="Moreira H.N."/>
            <person name="Mafra C."/>
            <person name="Olegario M.M."/>
            <person name="Szabo P.J."/>
            <person name="Miranda-Santos I.K."/>
            <person name="Maruyama S.R."/>
        </authorList>
    </citation>
    <scope>NUCLEOTIDE SEQUENCE</scope>
    <source>
        <strain evidence="3">Mato Grasso do Sul</strain>
        <tissue evidence="3">Salivary glands</tissue>
    </source>
</reference>
<dbReference type="PROSITE" id="PS50279">
    <property type="entry name" value="BPTI_KUNITZ_2"/>
    <property type="match status" value="1"/>
</dbReference>
<keyword evidence="1" id="KW-0732">Signal</keyword>
<dbReference type="EMBL" id="GBBM01004798">
    <property type="protein sequence ID" value="JAC30620.1"/>
    <property type="molecule type" value="mRNA"/>
</dbReference>
<feature type="non-terminal residue" evidence="3">
    <location>
        <position position="162"/>
    </location>
</feature>
<evidence type="ECO:0000256" key="1">
    <source>
        <dbReference type="SAM" id="SignalP"/>
    </source>
</evidence>
<dbReference type="InterPro" id="IPR036880">
    <property type="entry name" value="Kunitz_BPTI_sf"/>
</dbReference>
<evidence type="ECO:0000259" key="2">
    <source>
        <dbReference type="PROSITE" id="PS50279"/>
    </source>
</evidence>
<dbReference type="Pfam" id="PF00014">
    <property type="entry name" value="Kunitz_BPTI"/>
    <property type="match status" value="1"/>
</dbReference>
<feature type="chain" id="PRO_5001518559" evidence="1">
    <location>
        <begin position="21"/>
        <end position="162"/>
    </location>
</feature>
<accession>A0A023GD45</accession>
<dbReference type="GO" id="GO:0004867">
    <property type="term" value="F:serine-type endopeptidase inhibitor activity"/>
    <property type="evidence" value="ECO:0007669"/>
    <property type="project" value="InterPro"/>
</dbReference>
<dbReference type="SMART" id="SM00131">
    <property type="entry name" value="KU"/>
    <property type="match status" value="1"/>
</dbReference>
<dbReference type="InterPro" id="IPR002223">
    <property type="entry name" value="Kunitz_BPTI"/>
</dbReference>
<sequence>MIVIFLQLFCLAGLNVGVYSEFLVETRAYHKEYRALSSALCQQSITRKMSGCISDYEFRYGYNTDTQKCEEFESLSCRALVGNDFMTREICLKTCNPQSPCLINRWDYGGEYRKWYYYSSEEDECIEIDSTLKTSNLWPQGNLFYTRQECLKQCMPSYNHLL</sequence>
<evidence type="ECO:0000313" key="3">
    <source>
        <dbReference type="EMBL" id="JAC30620.1"/>
    </source>
</evidence>
<name>A0A023GD45_AMBTT</name>
<dbReference type="SUPFAM" id="SSF57362">
    <property type="entry name" value="BPTI-like"/>
    <property type="match status" value="2"/>
</dbReference>
<feature type="signal peptide" evidence="1">
    <location>
        <begin position="1"/>
        <end position="20"/>
    </location>
</feature>